<gene>
    <name evidence="2" type="ordered locus">Turpa_1747</name>
</gene>
<dbReference type="STRING" id="869212.Turpa_1747"/>
<dbReference type="Proteomes" id="UP000006048">
    <property type="component" value="Chromosome"/>
</dbReference>
<accession>I4B537</accession>
<evidence type="ECO:0008006" key="4">
    <source>
        <dbReference type="Google" id="ProtNLM"/>
    </source>
</evidence>
<dbReference type="AlphaFoldDB" id="I4B537"/>
<dbReference type="HOGENOM" id="CLU_1795649_0_0_12"/>
<keyword evidence="1" id="KW-0812">Transmembrane</keyword>
<feature type="transmembrane region" description="Helical" evidence="1">
    <location>
        <begin position="15"/>
        <end position="36"/>
    </location>
</feature>
<evidence type="ECO:0000313" key="2">
    <source>
        <dbReference type="EMBL" id="AFM12394.1"/>
    </source>
</evidence>
<evidence type="ECO:0000313" key="3">
    <source>
        <dbReference type="Proteomes" id="UP000006048"/>
    </source>
</evidence>
<proteinExistence type="predicted"/>
<reference evidence="2 3" key="1">
    <citation type="submission" date="2012-06" db="EMBL/GenBank/DDBJ databases">
        <title>The complete chromosome of genome of Turneriella parva DSM 21527.</title>
        <authorList>
            <consortium name="US DOE Joint Genome Institute (JGI-PGF)"/>
            <person name="Lucas S."/>
            <person name="Han J."/>
            <person name="Lapidus A."/>
            <person name="Bruce D."/>
            <person name="Goodwin L."/>
            <person name="Pitluck S."/>
            <person name="Peters L."/>
            <person name="Kyrpides N."/>
            <person name="Mavromatis K."/>
            <person name="Ivanova N."/>
            <person name="Mikhailova N."/>
            <person name="Chertkov O."/>
            <person name="Detter J.C."/>
            <person name="Tapia R."/>
            <person name="Han C."/>
            <person name="Land M."/>
            <person name="Hauser L."/>
            <person name="Markowitz V."/>
            <person name="Cheng J.-F."/>
            <person name="Hugenholtz P."/>
            <person name="Woyke T."/>
            <person name="Wu D."/>
            <person name="Gronow S."/>
            <person name="Wellnitz S."/>
            <person name="Brambilla E."/>
            <person name="Klenk H.-P."/>
            <person name="Eisen J.A."/>
        </authorList>
    </citation>
    <scope>NUCLEOTIDE SEQUENCE [LARGE SCALE GENOMIC DNA]</scope>
    <source>
        <strain evidence="3">ATCC BAA-1111 / DSM 21527 / NCTC 11395 / H</strain>
    </source>
</reference>
<dbReference type="PROSITE" id="PS51257">
    <property type="entry name" value="PROKAR_LIPOPROTEIN"/>
    <property type="match status" value="1"/>
</dbReference>
<keyword evidence="1" id="KW-1133">Transmembrane helix</keyword>
<name>I4B537_TURPD</name>
<sequence length="144" mass="15117">MGGLCSRMKTIKPRFVYPLTIVLWFFATGCTNIDLLSKLEAPGGGASFRNIRVVSTNIDPSLNTGGTFNATVTFSEAVNVPIGSITIDNGAALTSLASVDNITWTFTLTGLTNATYNVQFSSNINAVSGGSLAPFTVTFTHTGV</sequence>
<organism evidence="2 3">
    <name type="scientific">Turneriella parva (strain ATCC BAA-1111 / DSM 21527 / NCTC 11395 / H)</name>
    <name type="common">Leptospira parva</name>
    <dbReference type="NCBI Taxonomy" id="869212"/>
    <lineage>
        <taxon>Bacteria</taxon>
        <taxon>Pseudomonadati</taxon>
        <taxon>Spirochaetota</taxon>
        <taxon>Spirochaetia</taxon>
        <taxon>Leptospirales</taxon>
        <taxon>Leptospiraceae</taxon>
        <taxon>Turneriella</taxon>
    </lineage>
</organism>
<evidence type="ECO:0000256" key="1">
    <source>
        <dbReference type="SAM" id="Phobius"/>
    </source>
</evidence>
<protein>
    <recommendedName>
        <fullName evidence="4">SbsA Ig-like domain-containing protein</fullName>
    </recommendedName>
</protein>
<dbReference type="KEGG" id="tpx:Turpa_1747"/>
<keyword evidence="1" id="KW-0472">Membrane</keyword>
<keyword evidence="3" id="KW-1185">Reference proteome</keyword>
<dbReference type="EMBL" id="CP002959">
    <property type="protein sequence ID" value="AFM12394.1"/>
    <property type="molecule type" value="Genomic_DNA"/>
</dbReference>